<keyword evidence="4" id="KW-0862">Zinc</keyword>
<feature type="region of interest" description="Disordered" evidence="9">
    <location>
        <begin position="738"/>
        <end position="760"/>
    </location>
</feature>
<dbReference type="AlphaFoldDB" id="A0A0F8UJM1"/>
<evidence type="ECO:0000256" key="2">
    <source>
        <dbReference type="ARBA" id="ARBA00022723"/>
    </source>
</evidence>
<feature type="region of interest" description="Disordered" evidence="9">
    <location>
        <begin position="775"/>
        <end position="851"/>
    </location>
</feature>
<feature type="compositionally biased region" description="Polar residues" evidence="9">
    <location>
        <begin position="549"/>
        <end position="566"/>
    </location>
</feature>
<dbReference type="OrthoDB" id="6077919at2759"/>
<evidence type="ECO:0000313" key="12">
    <source>
        <dbReference type="Proteomes" id="UP000034947"/>
    </source>
</evidence>
<dbReference type="VEuPathDB" id="FungiDB:P175DRAFT_0496941"/>
<feature type="compositionally biased region" description="Acidic residues" evidence="9">
    <location>
        <begin position="741"/>
        <end position="752"/>
    </location>
</feature>
<name>A0A0F8UJM1_9EURO</name>
<keyword evidence="7" id="KW-0539">Nucleus</keyword>
<comment type="caution">
    <text evidence="11">The sequence shown here is derived from an EMBL/GenBank/DDBJ whole genome shotgun (WGS) entry which is preliminary data.</text>
</comment>
<dbReference type="GO" id="GO:0006357">
    <property type="term" value="P:regulation of transcription by RNA polymerase II"/>
    <property type="evidence" value="ECO:0007669"/>
    <property type="project" value="TreeGrafter"/>
</dbReference>
<keyword evidence="6" id="KW-0804">Transcription</keyword>
<feature type="region of interest" description="Disordered" evidence="9">
    <location>
        <begin position="167"/>
        <end position="187"/>
    </location>
</feature>
<dbReference type="PROSITE" id="PS50157">
    <property type="entry name" value="ZINC_FINGER_C2H2_2"/>
    <property type="match status" value="1"/>
</dbReference>
<dbReference type="InterPro" id="IPR013087">
    <property type="entry name" value="Znf_C2H2_type"/>
</dbReference>
<feature type="domain" description="C2H2-type" evidence="10">
    <location>
        <begin position="599"/>
        <end position="629"/>
    </location>
</feature>
<dbReference type="EMBL" id="JYKN01001593">
    <property type="protein sequence ID" value="KKK19763.1"/>
    <property type="molecule type" value="Genomic_DNA"/>
</dbReference>
<dbReference type="Gene3D" id="3.30.160.60">
    <property type="entry name" value="Classic Zinc Finger"/>
    <property type="match status" value="1"/>
</dbReference>
<dbReference type="SMART" id="SM00355">
    <property type="entry name" value="ZnF_C2H2"/>
    <property type="match status" value="6"/>
</dbReference>
<comment type="subcellular location">
    <subcellularLocation>
        <location evidence="1">Nucleus</location>
    </subcellularLocation>
</comment>
<feature type="non-terminal residue" evidence="11">
    <location>
        <position position="851"/>
    </location>
</feature>
<organism evidence="11 12">
    <name type="scientific">Aspergillus ochraceoroseus</name>
    <dbReference type="NCBI Taxonomy" id="138278"/>
    <lineage>
        <taxon>Eukaryota</taxon>
        <taxon>Fungi</taxon>
        <taxon>Dikarya</taxon>
        <taxon>Ascomycota</taxon>
        <taxon>Pezizomycotina</taxon>
        <taxon>Eurotiomycetes</taxon>
        <taxon>Eurotiomycetidae</taxon>
        <taxon>Eurotiales</taxon>
        <taxon>Aspergillaceae</taxon>
        <taxon>Aspergillus</taxon>
        <taxon>Aspergillus subgen. Nidulantes</taxon>
    </lineage>
</organism>
<proteinExistence type="predicted"/>
<evidence type="ECO:0000313" key="11">
    <source>
        <dbReference type="EMBL" id="KKK19763.1"/>
    </source>
</evidence>
<dbReference type="PANTHER" id="PTHR46179:SF13">
    <property type="entry name" value="C2H2-TYPE DOMAIN-CONTAINING PROTEIN"/>
    <property type="match status" value="1"/>
</dbReference>
<accession>A0A0F8UJM1</accession>
<dbReference type="GO" id="GO:0005634">
    <property type="term" value="C:nucleus"/>
    <property type="evidence" value="ECO:0007669"/>
    <property type="project" value="UniProtKB-SubCell"/>
</dbReference>
<keyword evidence="12" id="KW-1185">Reference proteome</keyword>
<evidence type="ECO:0000256" key="7">
    <source>
        <dbReference type="ARBA" id="ARBA00023242"/>
    </source>
</evidence>
<evidence type="ECO:0000256" key="4">
    <source>
        <dbReference type="ARBA" id="ARBA00022833"/>
    </source>
</evidence>
<sequence>MSVGTHYVDTQFPGNLPTYLYTLKKKRATRSASGSSFTWDNSSDVLQGIIGPRITATQAELLPDGMTSPGLALEDPASFLGLQFGTDPGILPHNYTSILNHCPPLHKQSSPTPHQLDYSYYHPPRFMNNPDSWNPLQVTGVPPNSLAFPMLPLGQAHHMNGFDRRCSTGQYGTPSENGSQYNGLHSSDSGYSTQSCTTRSIAASYAMDSVCSPHLAPHHDHENDNKMSALDISSTHHSEPMDLIERPESPSLLCYDTIKCDYPSCQWTGKCPSDKRKHEARHKKLFKCDEPNCSRKEGFGTINDLARHKKCVHKRDPERGPKVLYMCFGQNCPRRNKKWPRLDNFRQHLARMHNDEDVEELLRKSHEWYENCVKLREMRPPCSEDFLEDATASQLQEIVESDNLARNLDQEFCTPGFSNPPVLDPVEMLTMDSIKRLDQEHENHPEDHVPMQTIDLPTLNALNLEPTLEQRASIPSQFVNSKADKMDDMISEAAASVINAMTKMINNHQRRRGQRGDGYDLAEQEGDELSDRKREMLQRILTAALERLSGSSGPTPGTHQDSANGESDQKGWIQCEFCTKRTRLRCEMKKHKKRHERPYGCTFYKCDKTFGSKADWKRHEQSQHFGLQGWQCTLPDPTQPSILCARPFHRQEEYVRHLKKHHQADEEEVRTLVRKDRLSWNGEPQFWCGFCRDIIHLRGRGLAAWNQRFNHIDLEHFKKGERIGDWFLPAMQMTKDREGENDPIMDENSDDESVCRSNHSHRDLIHKDAMAVDQGISHNQPPSISRFDHSTAERTRTNHRKRKLAEPQTSLPSYQPLDNPAAPNVEKKSRTRSTQPHPRSTGVAAEPGKPV</sequence>
<evidence type="ECO:0000256" key="8">
    <source>
        <dbReference type="PROSITE-ProRule" id="PRU00042"/>
    </source>
</evidence>
<dbReference type="InterPro" id="IPR051061">
    <property type="entry name" value="Zinc_finger_trans_reg"/>
</dbReference>
<evidence type="ECO:0000256" key="6">
    <source>
        <dbReference type="ARBA" id="ARBA00023163"/>
    </source>
</evidence>
<keyword evidence="2" id="KW-0479">Metal-binding</keyword>
<reference evidence="11 12" key="1">
    <citation type="submission" date="2015-02" db="EMBL/GenBank/DDBJ databases">
        <title>Draft Genome Sequences of Two Closely-Related Aflatoxigenic Aspergillus Species Obtained from the Cote d'Ivoire.</title>
        <authorList>
            <person name="Moore G.G."/>
            <person name="Beltz S.B."/>
            <person name="Mack B.M."/>
        </authorList>
    </citation>
    <scope>NUCLEOTIDE SEQUENCE [LARGE SCALE GENOMIC DNA]</scope>
    <source>
        <strain evidence="11 12">SRRC1432</strain>
    </source>
</reference>
<dbReference type="Proteomes" id="UP000034947">
    <property type="component" value="Unassembled WGS sequence"/>
</dbReference>
<evidence type="ECO:0000256" key="5">
    <source>
        <dbReference type="ARBA" id="ARBA00023015"/>
    </source>
</evidence>
<keyword evidence="3 8" id="KW-0863">Zinc-finger</keyword>
<gene>
    <name evidence="11" type="ORF">AOCH_006980</name>
</gene>
<evidence type="ECO:0000256" key="3">
    <source>
        <dbReference type="ARBA" id="ARBA00022771"/>
    </source>
</evidence>
<keyword evidence="5" id="KW-0805">Transcription regulation</keyword>
<evidence type="ECO:0000259" key="10">
    <source>
        <dbReference type="PROSITE" id="PS50157"/>
    </source>
</evidence>
<protein>
    <recommendedName>
        <fullName evidence="10">C2H2-type domain-containing protein</fullName>
    </recommendedName>
</protein>
<evidence type="ECO:0000256" key="9">
    <source>
        <dbReference type="SAM" id="MobiDB-lite"/>
    </source>
</evidence>
<dbReference type="PANTHER" id="PTHR46179">
    <property type="entry name" value="ZINC FINGER PROTEIN"/>
    <property type="match status" value="1"/>
</dbReference>
<dbReference type="GO" id="GO:0008270">
    <property type="term" value="F:zinc ion binding"/>
    <property type="evidence" value="ECO:0007669"/>
    <property type="project" value="UniProtKB-KW"/>
</dbReference>
<dbReference type="PROSITE" id="PS00028">
    <property type="entry name" value="ZINC_FINGER_C2H2_1"/>
    <property type="match status" value="1"/>
</dbReference>
<feature type="compositionally biased region" description="Basic and acidic residues" evidence="9">
    <location>
        <begin position="786"/>
        <end position="796"/>
    </location>
</feature>
<feature type="region of interest" description="Disordered" evidence="9">
    <location>
        <begin position="546"/>
        <end position="567"/>
    </location>
</feature>
<evidence type="ECO:0000256" key="1">
    <source>
        <dbReference type="ARBA" id="ARBA00004123"/>
    </source>
</evidence>